<keyword evidence="4" id="KW-1185">Reference proteome</keyword>
<feature type="coiled-coil region" evidence="1">
    <location>
        <begin position="132"/>
        <end position="298"/>
    </location>
</feature>
<feature type="coiled-coil region" evidence="1">
    <location>
        <begin position="337"/>
        <end position="378"/>
    </location>
</feature>
<evidence type="ECO:0000256" key="1">
    <source>
        <dbReference type="SAM" id="Coils"/>
    </source>
</evidence>
<feature type="compositionally biased region" description="Polar residues" evidence="2">
    <location>
        <begin position="676"/>
        <end position="691"/>
    </location>
</feature>
<sequence length="1307" mass="145891">MDYHSPEGSTSQLAGKIPNPTDLSRRLESTQQEQQAKENWSDDENLTATPSRSPNNSIPRVDLQAGTQLWDTFSPSPNNRSPVNLHCCCGNDDCSNLAAFLRSLKSMEDQLRLAAEIGQALLQQQGVYQDEIKEYQQKLEHQKKLLNTANTLESKSINDINECARYQQRIAELEDQVHEFESTQKTLAKEKDDATRQKNILENKSEALTEALESSDKRVVELTNEIERLDHEVKRLMANNLMGERIEEREEILSRQLEDLKQELHVSRKAEFAAESKVKKLQAKYDQLCINLEKLENEQQGSRKSRGKLEAVAMLRESKSSQPNLNNEANSHLIALIKELSSANNKLKSEISEYRDLLSESRNEVSSLQNRIEDFETTSVAGYFHPSSYAMSAFQPHTHDEMGENQPTSPSMFVEETGESNNIPGTAARSINPLMSPNPSFGPGSYNTFNSMGVDPSVHSPVGSVVSSSMLSSSNPLHHHYHYHHYHYLNENNDIKGNVFGELEKYYKKPKTKGPRIIRGPKKSRRGAIPEFDEKAEDQLNDENITPTDATEKKYPRSEGYESVSGASDQCYNELNEEGDDIANESGSSTIKKGDITKLKTSHDSSVDNIDSQKRPSLSLLSAGLKRSAAGESNPINQEQEQGGEKSPTKKTFDRDTTQRRTSLSSKRINLAKVSPATTSAQQHKPTQSSPLAVHRRNASNVTAIEVPQSSSSPAVAQIAKELQMKPSIPAFKNPKFATLGPKERKTMMEAWRAGVAKEQQQKDIAVENDGLGSAKTRNQSAANNNSGSSTIKGKNWKDMPNSPVKLFVEEVLVDETNLSAAEAAAVANEVQHGLTGSGTKSAHSCQASNTAHQNIPLLITTDSDGSKQEPQFSESFQNQNPYQLLFNLASYIMDRMKGTDLMALNRRLKRTFDILELTDLSNNLIENILNDVEGFRERFRWVEELCNNDEMKTNSKMAFNDLNDSENGKSQKELFMFSPEYFLPLVHLLQDLLTEIGKLRMIINDVQVSYVQKVEESRRKAEEEFGKSVLGGKDDERFKRRGRAQSQSSDGGFGAYLSRVFGGVKEVQSITPARHHSRRLSVDFLHDRDVSVGSIDTFAEDNYYIDRNLEAYIRTPSTQRVYKRRESNDSSVGSFLRHGVISLFGGVGNSTSGKKSQKIDRTDNSVNTKNGKPKNGDTLASGVHQRRIANVDTGDIPSKSRRIRNLERSLSVDVSSIPIISPSSTTIQYFGSEAAHASQPQHATMPPPIATTTPRQLRISTDNGNLESRLRQHLATTPQANSNPLGDQNIDGDYNGSLWDKFFRPK</sequence>
<feature type="compositionally biased region" description="Basic residues" evidence="2">
    <location>
        <begin position="510"/>
        <end position="526"/>
    </location>
</feature>
<proteinExistence type="predicted"/>
<feature type="region of interest" description="Disordered" evidence="2">
    <location>
        <begin position="1234"/>
        <end position="1254"/>
    </location>
</feature>
<protein>
    <submittedName>
        <fullName evidence="3">20655_t:CDS:1</fullName>
    </submittedName>
</protein>
<dbReference type="Proteomes" id="UP000789759">
    <property type="component" value="Unassembled WGS sequence"/>
</dbReference>
<evidence type="ECO:0000313" key="4">
    <source>
        <dbReference type="Proteomes" id="UP000789759"/>
    </source>
</evidence>
<organism evidence="3 4">
    <name type="scientific">Cetraspora pellucida</name>
    <dbReference type="NCBI Taxonomy" id="1433469"/>
    <lineage>
        <taxon>Eukaryota</taxon>
        <taxon>Fungi</taxon>
        <taxon>Fungi incertae sedis</taxon>
        <taxon>Mucoromycota</taxon>
        <taxon>Glomeromycotina</taxon>
        <taxon>Glomeromycetes</taxon>
        <taxon>Diversisporales</taxon>
        <taxon>Gigasporaceae</taxon>
        <taxon>Cetraspora</taxon>
    </lineage>
</organism>
<feature type="region of interest" description="Disordered" evidence="2">
    <location>
        <begin position="624"/>
        <end position="695"/>
    </location>
</feature>
<feature type="region of interest" description="Disordered" evidence="2">
    <location>
        <begin position="1148"/>
        <end position="1183"/>
    </location>
</feature>
<keyword evidence="1" id="KW-0175">Coiled coil</keyword>
<feature type="compositionally biased region" description="Basic and acidic residues" evidence="2">
    <location>
        <begin position="643"/>
        <end position="659"/>
    </location>
</feature>
<feature type="region of interest" description="Disordered" evidence="2">
    <location>
        <begin position="772"/>
        <end position="799"/>
    </location>
</feature>
<gene>
    <name evidence="3" type="ORF">CPELLU_LOCUS10676</name>
</gene>
<dbReference type="EMBL" id="CAJVQA010008918">
    <property type="protein sequence ID" value="CAG8678992.1"/>
    <property type="molecule type" value="Genomic_DNA"/>
</dbReference>
<feature type="compositionally biased region" description="Basic and acidic residues" evidence="2">
    <location>
        <begin position="550"/>
        <end position="560"/>
    </location>
</feature>
<dbReference type="SUPFAM" id="SSF57997">
    <property type="entry name" value="Tropomyosin"/>
    <property type="match status" value="1"/>
</dbReference>
<evidence type="ECO:0000313" key="3">
    <source>
        <dbReference type="EMBL" id="CAG8678992.1"/>
    </source>
</evidence>
<feature type="compositionally biased region" description="Low complexity" evidence="2">
    <location>
        <begin position="779"/>
        <end position="790"/>
    </location>
</feature>
<accession>A0A9N9EKW3</accession>
<feature type="compositionally biased region" description="Polar residues" evidence="2">
    <location>
        <begin position="46"/>
        <end position="58"/>
    </location>
</feature>
<feature type="region of interest" description="Disordered" evidence="2">
    <location>
        <begin position="1"/>
        <end position="60"/>
    </location>
</feature>
<evidence type="ECO:0000256" key="2">
    <source>
        <dbReference type="SAM" id="MobiDB-lite"/>
    </source>
</evidence>
<dbReference type="OrthoDB" id="4088568at2759"/>
<dbReference type="PANTHER" id="PTHR45615:SF80">
    <property type="entry name" value="GRIP DOMAIN-CONTAINING PROTEIN"/>
    <property type="match status" value="1"/>
</dbReference>
<reference evidence="3" key="1">
    <citation type="submission" date="2021-06" db="EMBL/GenBank/DDBJ databases">
        <authorList>
            <person name="Kallberg Y."/>
            <person name="Tangrot J."/>
            <person name="Rosling A."/>
        </authorList>
    </citation>
    <scope>NUCLEOTIDE SEQUENCE</scope>
    <source>
        <strain evidence="3">FL966</strain>
    </source>
</reference>
<comment type="caution">
    <text evidence="3">The sequence shown here is derived from an EMBL/GenBank/DDBJ whole genome shotgun (WGS) entry which is preliminary data.</text>
</comment>
<feature type="region of interest" description="Disordered" evidence="2">
    <location>
        <begin position="510"/>
        <end position="567"/>
    </location>
</feature>
<dbReference type="PANTHER" id="PTHR45615">
    <property type="entry name" value="MYOSIN HEAVY CHAIN, NON-MUSCLE"/>
    <property type="match status" value="1"/>
</dbReference>
<name>A0A9N9EKW3_9GLOM</name>